<accession>K0X4A8</accession>
<keyword evidence="1" id="KW-0812">Transmembrane</keyword>
<dbReference type="NCBIfam" id="TIGR04183">
    <property type="entry name" value="Por_Secre_tail"/>
    <property type="match status" value="1"/>
</dbReference>
<sequence>MPYRHNRVKHIDLQDILFLDSVVMKYLYAVFFALVFSGFVLPTAVAQTTMEKEIWKIDDNRQNEPVQEAPIEVSSKDGSIYIRTPRKVQVVVYTILGQIVTDRTINPGLSELKIGVRGIYLVKIEGQTQKIAL</sequence>
<dbReference type="Proteomes" id="UP000006044">
    <property type="component" value="Unassembled WGS sequence"/>
</dbReference>
<dbReference type="STRING" id="742726.HMPREF9448_02388"/>
<dbReference type="HOGENOM" id="CLU_2153384_0_0_10"/>
<reference evidence="3 4" key="1">
    <citation type="submission" date="2012-08" db="EMBL/GenBank/DDBJ databases">
        <title>The Genome Sequence of Barnesiella intestinihominis YIT 11860.</title>
        <authorList>
            <consortium name="The Broad Institute Genome Sequencing Platform"/>
            <person name="Earl A."/>
            <person name="Ward D."/>
            <person name="Feldgarden M."/>
            <person name="Gevers D."/>
            <person name="Morotomi M."/>
            <person name="Walker B."/>
            <person name="Young S.K."/>
            <person name="Zeng Q."/>
            <person name="Gargeya S."/>
            <person name="Fitzgerald M."/>
            <person name="Haas B."/>
            <person name="Abouelleil A."/>
            <person name="Alvarado L."/>
            <person name="Arachchi H.M."/>
            <person name="Berlin A.M."/>
            <person name="Chapman S.B."/>
            <person name="Goldberg J."/>
            <person name="Griggs A."/>
            <person name="Gujja S."/>
            <person name="Hansen M."/>
            <person name="Howarth C."/>
            <person name="Imamovic A."/>
            <person name="Larimer J."/>
            <person name="McCowen C."/>
            <person name="Montmayeur A."/>
            <person name="Murphy C."/>
            <person name="Neiman D."/>
            <person name="Pearson M."/>
            <person name="Priest M."/>
            <person name="Roberts A."/>
            <person name="Saif S."/>
            <person name="Shea T."/>
            <person name="Sisk P."/>
            <person name="Sykes S."/>
            <person name="Wortman J."/>
            <person name="Nusbaum C."/>
            <person name="Birren B."/>
        </authorList>
    </citation>
    <scope>NUCLEOTIDE SEQUENCE [LARGE SCALE GENOMIC DNA]</scope>
    <source>
        <strain evidence="3 4">YIT 11860</strain>
    </source>
</reference>
<keyword evidence="1" id="KW-1133">Transmembrane helix</keyword>
<evidence type="ECO:0000256" key="1">
    <source>
        <dbReference type="SAM" id="Phobius"/>
    </source>
</evidence>
<keyword evidence="1" id="KW-0472">Membrane</keyword>
<dbReference type="EMBL" id="ADLE01000016">
    <property type="protein sequence ID" value="EJZ62474.1"/>
    <property type="molecule type" value="Genomic_DNA"/>
</dbReference>
<comment type="caution">
    <text evidence="3">The sequence shown here is derived from an EMBL/GenBank/DDBJ whole genome shotgun (WGS) entry which is preliminary data.</text>
</comment>
<protein>
    <submittedName>
        <fullName evidence="3">Por secretion system C-terminal sorting domain-containing protein</fullName>
    </submittedName>
</protein>
<name>K0X4A8_9BACT</name>
<feature type="domain" description="DUF6383" evidence="2">
    <location>
        <begin position="62"/>
        <end position="129"/>
    </location>
</feature>
<dbReference type="InterPro" id="IPR026444">
    <property type="entry name" value="Secre_tail"/>
</dbReference>
<evidence type="ECO:0000313" key="3">
    <source>
        <dbReference type="EMBL" id="EJZ62474.1"/>
    </source>
</evidence>
<organism evidence="3 4">
    <name type="scientific">Barnesiella intestinihominis YIT 11860</name>
    <dbReference type="NCBI Taxonomy" id="742726"/>
    <lineage>
        <taxon>Bacteria</taxon>
        <taxon>Pseudomonadati</taxon>
        <taxon>Bacteroidota</taxon>
        <taxon>Bacteroidia</taxon>
        <taxon>Bacteroidales</taxon>
        <taxon>Barnesiellaceae</taxon>
        <taxon>Barnesiella</taxon>
    </lineage>
</organism>
<keyword evidence="4" id="KW-1185">Reference proteome</keyword>
<dbReference type="InterPro" id="IPR045963">
    <property type="entry name" value="DUF6383"/>
</dbReference>
<gene>
    <name evidence="3" type="ORF">HMPREF9448_02388</name>
</gene>
<dbReference type="eggNOG" id="ENOG502ZDI9">
    <property type="taxonomic scope" value="Bacteria"/>
</dbReference>
<evidence type="ECO:0000313" key="4">
    <source>
        <dbReference type="Proteomes" id="UP000006044"/>
    </source>
</evidence>
<evidence type="ECO:0000259" key="2">
    <source>
        <dbReference type="Pfam" id="PF19910"/>
    </source>
</evidence>
<dbReference type="AlphaFoldDB" id="K0X4A8"/>
<dbReference type="Pfam" id="PF19910">
    <property type="entry name" value="DUF6383"/>
    <property type="match status" value="1"/>
</dbReference>
<feature type="transmembrane region" description="Helical" evidence="1">
    <location>
        <begin position="26"/>
        <end position="46"/>
    </location>
</feature>
<proteinExistence type="predicted"/>